<gene>
    <name evidence="1" type="ORF">MUG84_16045</name>
</gene>
<dbReference type="EMBL" id="JALIRP010000006">
    <property type="protein sequence ID" value="MCJ8013243.1"/>
    <property type="molecule type" value="Genomic_DNA"/>
</dbReference>
<protein>
    <submittedName>
        <fullName evidence="1">GNAT family N-acetyltransferase</fullName>
    </submittedName>
</protein>
<dbReference type="Pfam" id="PF12746">
    <property type="entry name" value="GNAT_acetyltran"/>
    <property type="match status" value="1"/>
</dbReference>
<dbReference type="SUPFAM" id="SSF55729">
    <property type="entry name" value="Acyl-CoA N-acyltransferases (Nat)"/>
    <property type="match status" value="1"/>
</dbReference>
<dbReference type="RefSeq" id="WP_244726429.1">
    <property type="nucleotide sequence ID" value="NZ_JALIRP010000006.1"/>
</dbReference>
<dbReference type="Gene3D" id="3.40.630.30">
    <property type="match status" value="1"/>
</dbReference>
<comment type="caution">
    <text evidence="1">The sequence shown here is derived from an EMBL/GenBank/DDBJ whole genome shotgun (WGS) entry which is preliminary data.</text>
</comment>
<accession>A0A9X1WTD5</accession>
<keyword evidence="2" id="KW-1185">Reference proteome</keyword>
<dbReference type="Proteomes" id="UP001139347">
    <property type="component" value="Unassembled WGS sequence"/>
</dbReference>
<sequence length="220" mass="24535">MKIQVETLYVLDDRERIAAINEPLDMQPPAVFIGKTKEGLVIRFRRDLPQKLIEEILSCTEASLDVVQLCRVIESYKKVTDIWMGPAYVFRWDDVPPVAEPNILLIGESNRHLLKKNFSILHEELSEHLPAAGYVADGEVVSICCSARISGRAAEASLKTVEAFRGQGLAPLVVQSWCRQVSRQGLIPLYSTSWDNLSSQAVARKLGLHQYGMDLSISTG</sequence>
<name>A0A9X1WTD5_9BACL</name>
<dbReference type="AlphaFoldDB" id="A0A9X1WTD5"/>
<evidence type="ECO:0000313" key="1">
    <source>
        <dbReference type="EMBL" id="MCJ8013243.1"/>
    </source>
</evidence>
<dbReference type="InterPro" id="IPR027365">
    <property type="entry name" value="GNAT_acetyltra_YdfB-like"/>
</dbReference>
<organism evidence="1 2">
    <name type="scientific">Paenibacillus mangrovi</name>
    <dbReference type="NCBI Taxonomy" id="2931978"/>
    <lineage>
        <taxon>Bacteria</taxon>
        <taxon>Bacillati</taxon>
        <taxon>Bacillota</taxon>
        <taxon>Bacilli</taxon>
        <taxon>Bacillales</taxon>
        <taxon>Paenibacillaceae</taxon>
        <taxon>Paenibacillus</taxon>
    </lineage>
</organism>
<reference evidence="1" key="1">
    <citation type="submission" date="2022-04" db="EMBL/GenBank/DDBJ databases">
        <title>Paenibacillus mangrovi sp. nov., a novel endophytic bacterium isolated from bark of Kandelia candel.</title>
        <authorList>
            <person name="Tuo L."/>
        </authorList>
    </citation>
    <scope>NUCLEOTIDE SEQUENCE</scope>
    <source>
        <strain evidence="1">KQZ6P-2</strain>
    </source>
</reference>
<proteinExistence type="predicted"/>
<evidence type="ECO:0000313" key="2">
    <source>
        <dbReference type="Proteomes" id="UP001139347"/>
    </source>
</evidence>
<dbReference type="InterPro" id="IPR016181">
    <property type="entry name" value="Acyl_CoA_acyltransferase"/>
</dbReference>